<dbReference type="PANTHER" id="PTHR22872">
    <property type="entry name" value="BTK-BINDING PROTEIN-RELATED"/>
    <property type="match status" value="1"/>
</dbReference>
<dbReference type="PROSITE" id="PS50012">
    <property type="entry name" value="RCC1_3"/>
    <property type="match status" value="2"/>
</dbReference>
<gene>
    <name evidence="5" type="ORF">ADEAN_000247400</name>
</gene>
<dbReference type="SUPFAM" id="SSF50985">
    <property type="entry name" value="RCC1/BLIP-II"/>
    <property type="match status" value="1"/>
</dbReference>
<name>A0A7G2C7K9_9TRYP</name>
<dbReference type="OrthoDB" id="5370059at2759"/>
<dbReference type="VEuPathDB" id="TriTrypDB:ADEAN_000247400"/>
<evidence type="ECO:0000256" key="4">
    <source>
        <dbReference type="SAM" id="MobiDB-lite"/>
    </source>
</evidence>
<keyword evidence="1" id="KW-0677">Repeat</keyword>
<feature type="region of interest" description="Disordered" evidence="4">
    <location>
        <begin position="528"/>
        <end position="580"/>
    </location>
</feature>
<protein>
    <submittedName>
        <fullName evidence="5">Regulator of chromosome condensation (RCC1) repeat, putative</fullName>
    </submittedName>
</protein>
<evidence type="ECO:0000256" key="1">
    <source>
        <dbReference type="ARBA" id="ARBA00022737"/>
    </source>
</evidence>
<dbReference type="InterPro" id="IPR051625">
    <property type="entry name" value="Signaling_Regulatory_Domain"/>
</dbReference>
<dbReference type="InterPro" id="IPR000408">
    <property type="entry name" value="Reg_chr_condens"/>
</dbReference>
<sequence length="580" mass="63500">MISDAEFWIEVRRKQAGGDAIFRYMAAALHIRQTQLDSKCGSLDREEFKMETLGCDRRDSVDGKIIPDDEKRRTAEARKKKEKELKEIESSIEANKSLKFKGVPNHRTQPIAIRVLQQIMMFAVPIYSLRYNVPAMSMSWSTSCFIDRTNKQLTTFGAGQGVKVPQHLCCRGCVAGDSFFAILTDNDEVWASGGLKVSSASINGPTPLGREEVMTGVAGRTLMLVGHGPRLASVTRAFTVRPLSALSNPTRSIIPSRHVRFLDIGYKEDYYMVGTDSIVYKTNASKRSLSTPRRVMTLCRTPVSRVASGTSFVLIIDQNGHLHTLGKNKKGQLGNGERQEARRKPYFQKSLTNHYFVQVAAGDCHSLALTSNGIVYGAGCNESGQLGLGPNLKEVLQFTPIALPSKCVGIAAGPAGSMFACEDGQVLTCGMNDRMQLGLETTQKIVFDPTPVSALQAGVESYTMDFGGYRRPDSPYQSDEDKQDGHHDEPVANDTTDHPLGQTTDGQTDESKKQANTSFAMLRETTVVMHEPAEDTHSDDITHPKGGKEKSSKAGKKQKKEGEDGEGKKKACANGCCVVM</sequence>
<keyword evidence="6" id="KW-1185">Reference proteome</keyword>
<dbReference type="AlphaFoldDB" id="A0A7G2C7K9"/>
<evidence type="ECO:0000256" key="2">
    <source>
        <dbReference type="PROSITE-ProRule" id="PRU00235"/>
    </source>
</evidence>
<keyword evidence="3" id="KW-0175">Coiled coil</keyword>
<dbReference type="FunFam" id="2.130.10.30:FF:000047">
    <property type="entry name" value="Regulator of chromosome condensation (RCC1) repeat"/>
    <property type="match status" value="1"/>
</dbReference>
<feature type="compositionally biased region" description="Basic and acidic residues" evidence="4">
    <location>
        <begin position="560"/>
        <end position="569"/>
    </location>
</feature>
<accession>A0A7G2C7K9</accession>
<proteinExistence type="predicted"/>
<evidence type="ECO:0000313" key="6">
    <source>
        <dbReference type="Proteomes" id="UP000515908"/>
    </source>
</evidence>
<organism evidence="5 6">
    <name type="scientific">Angomonas deanei</name>
    <dbReference type="NCBI Taxonomy" id="59799"/>
    <lineage>
        <taxon>Eukaryota</taxon>
        <taxon>Discoba</taxon>
        <taxon>Euglenozoa</taxon>
        <taxon>Kinetoplastea</taxon>
        <taxon>Metakinetoplastina</taxon>
        <taxon>Trypanosomatida</taxon>
        <taxon>Trypanosomatidae</taxon>
        <taxon>Strigomonadinae</taxon>
        <taxon>Angomonas</taxon>
    </lineage>
</organism>
<dbReference type="PROSITE" id="PS00626">
    <property type="entry name" value="RCC1_2"/>
    <property type="match status" value="1"/>
</dbReference>
<evidence type="ECO:0000313" key="5">
    <source>
        <dbReference type="EMBL" id="CAD2215021.1"/>
    </source>
</evidence>
<feature type="region of interest" description="Disordered" evidence="4">
    <location>
        <begin position="466"/>
        <end position="514"/>
    </location>
</feature>
<evidence type="ECO:0000256" key="3">
    <source>
        <dbReference type="SAM" id="Coils"/>
    </source>
</evidence>
<feature type="compositionally biased region" description="Basic and acidic residues" evidence="4">
    <location>
        <begin position="468"/>
        <end position="490"/>
    </location>
</feature>
<feature type="compositionally biased region" description="Basic and acidic residues" evidence="4">
    <location>
        <begin position="531"/>
        <end position="552"/>
    </location>
</feature>
<feature type="coiled-coil region" evidence="3">
    <location>
        <begin position="71"/>
        <end position="98"/>
    </location>
</feature>
<dbReference type="Gene3D" id="2.130.10.30">
    <property type="entry name" value="Regulator of chromosome condensation 1/beta-lactamase-inhibitor protein II"/>
    <property type="match status" value="1"/>
</dbReference>
<feature type="repeat" description="RCC1" evidence="2">
    <location>
        <begin position="320"/>
        <end position="372"/>
    </location>
</feature>
<dbReference type="Proteomes" id="UP000515908">
    <property type="component" value="Chromosome 04"/>
</dbReference>
<reference evidence="5 6" key="1">
    <citation type="submission" date="2020-08" db="EMBL/GenBank/DDBJ databases">
        <authorList>
            <person name="Newling K."/>
            <person name="Davey J."/>
            <person name="Forrester S."/>
        </authorList>
    </citation>
    <scope>NUCLEOTIDE SEQUENCE [LARGE SCALE GENOMIC DNA]</scope>
    <source>
        <strain evidence="6">Crithidia deanei Carvalho (ATCC PRA-265)</strain>
    </source>
</reference>
<feature type="repeat" description="RCC1" evidence="2">
    <location>
        <begin position="373"/>
        <end position="423"/>
    </location>
</feature>
<dbReference type="EMBL" id="LR877148">
    <property type="protein sequence ID" value="CAD2215021.1"/>
    <property type="molecule type" value="Genomic_DNA"/>
</dbReference>
<dbReference type="Pfam" id="PF13540">
    <property type="entry name" value="RCC1_2"/>
    <property type="match status" value="1"/>
</dbReference>
<dbReference type="InterPro" id="IPR009091">
    <property type="entry name" value="RCC1/BLIP-II"/>
</dbReference>
<dbReference type="PRINTS" id="PR00633">
    <property type="entry name" value="RCCNDNSATION"/>
</dbReference>